<keyword evidence="1" id="KW-0413">Isomerase</keyword>
<dbReference type="Gene3D" id="3.20.20.150">
    <property type="entry name" value="Divalent-metal-dependent TIM barrel enzymes"/>
    <property type="match status" value="1"/>
</dbReference>
<dbReference type="Pfam" id="PF01261">
    <property type="entry name" value="AP_endonuc_2"/>
    <property type="match status" value="1"/>
</dbReference>
<keyword evidence="4" id="KW-1185">Reference proteome</keyword>
<dbReference type="InterPro" id="IPR050417">
    <property type="entry name" value="Sugar_Epim/Isomerase"/>
</dbReference>
<dbReference type="AlphaFoldDB" id="A0A5B9PCS0"/>
<dbReference type="PANTHER" id="PTHR43489:SF7">
    <property type="entry name" value="3-DEHYDRO-D-GULOSIDE 4-EPIMERASE-RELATED"/>
    <property type="match status" value="1"/>
</dbReference>
<protein>
    <submittedName>
        <fullName evidence="3">Fructoselysine 3-epimerase</fullName>
    </submittedName>
</protein>
<dbReference type="OrthoDB" id="9782669at2"/>
<feature type="domain" description="Xylose isomerase-like TIM barrel" evidence="2">
    <location>
        <begin position="63"/>
        <end position="291"/>
    </location>
</feature>
<dbReference type="InterPro" id="IPR013022">
    <property type="entry name" value="Xyl_isomerase-like_TIM-brl"/>
</dbReference>
<accession>A0A5B9PCS0</accession>
<dbReference type="PANTHER" id="PTHR43489">
    <property type="entry name" value="ISOMERASE"/>
    <property type="match status" value="1"/>
</dbReference>
<dbReference type="KEGG" id="mff:MFFC18_40440"/>
<dbReference type="EMBL" id="CP042912">
    <property type="protein sequence ID" value="QEG24128.1"/>
    <property type="molecule type" value="Genomic_DNA"/>
</dbReference>
<dbReference type="RefSeq" id="WP_075084659.1">
    <property type="nucleotide sequence ID" value="NZ_CP042912.1"/>
</dbReference>
<dbReference type="Proteomes" id="UP000322214">
    <property type="component" value="Chromosome"/>
</dbReference>
<reference evidence="3 4" key="1">
    <citation type="submission" date="2019-08" db="EMBL/GenBank/DDBJ databases">
        <title>Deep-cultivation of Planctomycetes and their phenomic and genomic characterization uncovers novel biology.</title>
        <authorList>
            <person name="Wiegand S."/>
            <person name="Jogler M."/>
            <person name="Boedeker C."/>
            <person name="Pinto D."/>
            <person name="Vollmers J."/>
            <person name="Rivas-Marin E."/>
            <person name="Kohn T."/>
            <person name="Peeters S.H."/>
            <person name="Heuer A."/>
            <person name="Rast P."/>
            <person name="Oberbeckmann S."/>
            <person name="Bunk B."/>
            <person name="Jeske O."/>
            <person name="Meyerdierks A."/>
            <person name="Storesund J.E."/>
            <person name="Kallscheuer N."/>
            <person name="Luecker S."/>
            <person name="Lage O.M."/>
            <person name="Pohl T."/>
            <person name="Merkel B.J."/>
            <person name="Hornburger P."/>
            <person name="Mueller R.-W."/>
            <person name="Bruemmer F."/>
            <person name="Labrenz M."/>
            <person name="Spormann A.M."/>
            <person name="Op den Camp H."/>
            <person name="Overmann J."/>
            <person name="Amann R."/>
            <person name="Jetten M.S.M."/>
            <person name="Mascher T."/>
            <person name="Medema M.H."/>
            <person name="Devos D.P."/>
            <person name="Kaster A.-K."/>
            <person name="Ovreas L."/>
            <person name="Rohde M."/>
            <person name="Galperin M.Y."/>
            <person name="Jogler C."/>
        </authorList>
    </citation>
    <scope>NUCLEOTIDE SEQUENCE [LARGE SCALE GENOMIC DNA]</scope>
    <source>
        <strain evidence="3 4">FC18</strain>
    </source>
</reference>
<evidence type="ECO:0000313" key="4">
    <source>
        <dbReference type="Proteomes" id="UP000322214"/>
    </source>
</evidence>
<organism evidence="3 4">
    <name type="scientific">Mariniblastus fucicola</name>
    <dbReference type="NCBI Taxonomy" id="980251"/>
    <lineage>
        <taxon>Bacteria</taxon>
        <taxon>Pseudomonadati</taxon>
        <taxon>Planctomycetota</taxon>
        <taxon>Planctomycetia</taxon>
        <taxon>Pirellulales</taxon>
        <taxon>Pirellulaceae</taxon>
        <taxon>Mariniblastus</taxon>
    </lineage>
</organism>
<evidence type="ECO:0000256" key="1">
    <source>
        <dbReference type="ARBA" id="ARBA00023235"/>
    </source>
</evidence>
<gene>
    <name evidence="3" type="ORF">MFFC18_40440</name>
</gene>
<dbReference type="STRING" id="980251.GCA_001642875_02234"/>
<dbReference type="GO" id="GO:0016853">
    <property type="term" value="F:isomerase activity"/>
    <property type="evidence" value="ECO:0007669"/>
    <property type="project" value="UniProtKB-KW"/>
</dbReference>
<evidence type="ECO:0000313" key="3">
    <source>
        <dbReference type="EMBL" id="QEG24128.1"/>
    </source>
</evidence>
<dbReference type="SUPFAM" id="SSF51658">
    <property type="entry name" value="Xylose isomerase-like"/>
    <property type="match status" value="1"/>
</dbReference>
<name>A0A5B9PCS0_9BACT</name>
<proteinExistence type="predicted"/>
<evidence type="ECO:0000259" key="2">
    <source>
        <dbReference type="Pfam" id="PF01261"/>
    </source>
</evidence>
<dbReference type="InterPro" id="IPR036237">
    <property type="entry name" value="Xyl_isomerase-like_sf"/>
</dbReference>
<sequence>MNRRTFLTSSAVAATGIAVKPVPASFRRTSMHSISQDIALGDRIYKTLKYNMVGVEGTLTDKFKAAKEAGFAAIELDSPLRFSGDVSVEDANKAVAESGLPVDGTVCGSHWKLTHSSPDADMRAAALKDLIDAIEQTDAIGGTTVLLVAGHGKDGTPEEIDARAIENISKALPTAAKHGVTIVIENVWNRMHYDHDGDSNQTAERLVKFVDAFNSPFVGMQFDIGNHWKYGSMGDWIRQLGKRIVKLDLKGFSREQNRFTKIGEGDLDWADVRKALVEINFYGYAAAEVGGGDMARLKEVSANMDAALGL</sequence>